<dbReference type="PANTHER" id="PTHR13381:SF0">
    <property type="entry name" value="MEDIATOR OF RNA POLYMERASE II TRANSCRIPTION SUBUNIT 21"/>
    <property type="match status" value="1"/>
</dbReference>
<reference evidence="9" key="2">
    <citation type="submission" date="2023-02" db="EMBL/GenBank/DDBJ databases">
        <authorList>
            <consortium name="DOE Joint Genome Institute"/>
            <person name="Mondo S.J."/>
            <person name="Chang Y."/>
            <person name="Wang Y."/>
            <person name="Ahrendt S."/>
            <person name="Andreopoulos W."/>
            <person name="Barry K."/>
            <person name="Beard J."/>
            <person name="Benny G.L."/>
            <person name="Blankenship S."/>
            <person name="Bonito G."/>
            <person name="Cuomo C."/>
            <person name="Desiro A."/>
            <person name="Gervers K.A."/>
            <person name="Hundley H."/>
            <person name="Kuo A."/>
            <person name="LaButti K."/>
            <person name="Lang B.F."/>
            <person name="Lipzen A."/>
            <person name="O'Donnell K."/>
            <person name="Pangilinan J."/>
            <person name="Reynolds N."/>
            <person name="Sandor L."/>
            <person name="Smith M.W."/>
            <person name="Tsang A."/>
            <person name="Grigoriev I.V."/>
            <person name="Stajich J.E."/>
            <person name="Spatafora J.W."/>
        </authorList>
    </citation>
    <scope>NUCLEOTIDE SEQUENCE</scope>
    <source>
        <strain evidence="9">RSA 2281</strain>
    </source>
</reference>
<evidence type="ECO:0000256" key="2">
    <source>
        <dbReference type="ARBA" id="ARBA00005770"/>
    </source>
</evidence>
<proteinExistence type="inferred from homology"/>
<dbReference type="Pfam" id="PF11221">
    <property type="entry name" value="Med21"/>
    <property type="match status" value="1"/>
</dbReference>
<gene>
    <name evidence="9" type="ORF">BDA99DRAFT_432285</name>
</gene>
<organism evidence="9 10">
    <name type="scientific">Phascolomyces articulosus</name>
    <dbReference type="NCBI Taxonomy" id="60185"/>
    <lineage>
        <taxon>Eukaryota</taxon>
        <taxon>Fungi</taxon>
        <taxon>Fungi incertae sedis</taxon>
        <taxon>Mucoromycota</taxon>
        <taxon>Mucoromycotina</taxon>
        <taxon>Mucoromycetes</taxon>
        <taxon>Mucorales</taxon>
        <taxon>Lichtheimiaceae</taxon>
        <taxon>Phascolomyces</taxon>
    </lineage>
</organism>
<evidence type="ECO:0000313" key="9">
    <source>
        <dbReference type="EMBL" id="KAI9274788.1"/>
    </source>
</evidence>
<reference evidence="9" key="1">
    <citation type="journal article" date="2022" name="IScience">
        <title>Evolution of zygomycete secretomes and the origins of terrestrial fungal ecologies.</title>
        <authorList>
            <person name="Chang Y."/>
            <person name="Wang Y."/>
            <person name="Mondo S."/>
            <person name="Ahrendt S."/>
            <person name="Andreopoulos W."/>
            <person name="Barry K."/>
            <person name="Beard J."/>
            <person name="Benny G.L."/>
            <person name="Blankenship S."/>
            <person name="Bonito G."/>
            <person name="Cuomo C."/>
            <person name="Desiro A."/>
            <person name="Gervers K.A."/>
            <person name="Hundley H."/>
            <person name="Kuo A."/>
            <person name="LaButti K."/>
            <person name="Lang B.F."/>
            <person name="Lipzen A."/>
            <person name="O'Donnell K."/>
            <person name="Pangilinan J."/>
            <person name="Reynolds N."/>
            <person name="Sandor L."/>
            <person name="Smith M.E."/>
            <person name="Tsang A."/>
            <person name="Grigoriev I.V."/>
            <person name="Stajich J.E."/>
            <person name="Spatafora J.W."/>
        </authorList>
    </citation>
    <scope>NUCLEOTIDE SEQUENCE</scope>
    <source>
        <strain evidence="9">RSA 2281</strain>
    </source>
</reference>
<dbReference type="SUPFAM" id="SSF140718">
    <property type="entry name" value="Mediator hinge subcomplex-like"/>
    <property type="match status" value="1"/>
</dbReference>
<comment type="caution">
    <text evidence="9">The sequence shown here is derived from an EMBL/GenBank/DDBJ whole genome shotgun (WGS) entry which is preliminary data.</text>
</comment>
<evidence type="ECO:0000256" key="4">
    <source>
        <dbReference type="ARBA" id="ARBA00023015"/>
    </source>
</evidence>
<keyword evidence="7 8" id="KW-0539">Nucleus</keyword>
<evidence type="ECO:0000256" key="7">
    <source>
        <dbReference type="ARBA" id="ARBA00023242"/>
    </source>
</evidence>
<sequence length="112" mass="12904">MARMFTNSLFYVHEKSAMAELNNQIPIAQPKIQADPPEEFTQNMHELATDLVKKAKEIDALIEVLPGIKNSEEEQVYNYPINNLILFPQLDPFFEAEIHFELKRSEVCLLGL</sequence>
<comment type="similarity">
    <text evidence="2 8">Belongs to the Mediator complex subunit 21 family.</text>
</comment>
<protein>
    <recommendedName>
        <fullName evidence="3 8">Mediator of RNA polymerase II transcription subunit 21</fullName>
    </recommendedName>
</protein>
<evidence type="ECO:0000256" key="3">
    <source>
        <dbReference type="ARBA" id="ARBA00019691"/>
    </source>
</evidence>
<evidence type="ECO:0000256" key="5">
    <source>
        <dbReference type="ARBA" id="ARBA00023159"/>
    </source>
</evidence>
<comment type="function">
    <text evidence="8">Component of the Mediator complex, a coactivator involved in the regulated transcription of nearly all RNA polymerase II-dependent genes. Mediator functions as a bridge to convey information from gene-specific regulatory proteins to the basal RNA polymerase II transcription machinery. Mediator is recruited to promoters by direct interactions with regulatory proteins and serves as a scaffold for the assembly of a functional preinitiation complex with RNA polymerase II and the general transcription factors.</text>
</comment>
<keyword evidence="4 8" id="KW-0805">Transcription regulation</keyword>
<dbReference type="EMBL" id="JAIXMP010000004">
    <property type="protein sequence ID" value="KAI9274788.1"/>
    <property type="molecule type" value="Genomic_DNA"/>
</dbReference>
<dbReference type="Gene3D" id="6.10.280.10">
    <property type="entry name" value="Mediator complex, subunit Med21"/>
    <property type="match status" value="1"/>
</dbReference>
<comment type="subcellular location">
    <subcellularLocation>
        <location evidence="1 8">Nucleus</location>
    </subcellularLocation>
</comment>
<evidence type="ECO:0000313" key="10">
    <source>
        <dbReference type="Proteomes" id="UP001209540"/>
    </source>
</evidence>
<dbReference type="PANTHER" id="PTHR13381">
    <property type="entry name" value="RNA POLYMERASE II HOLOENZYME COMPONENT SRB7"/>
    <property type="match status" value="1"/>
</dbReference>
<name>A0AAD5KKV3_9FUNG</name>
<dbReference type="InterPro" id="IPR021384">
    <property type="entry name" value="Mediator_Med21"/>
</dbReference>
<keyword evidence="6 8" id="KW-0804">Transcription</keyword>
<keyword evidence="5 8" id="KW-0010">Activator</keyword>
<evidence type="ECO:0000256" key="8">
    <source>
        <dbReference type="RuleBase" id="RU366036"/>
    </source>
</evidence>
<evidence type="ECO:0000256" key="6">
    <source>
        <dbReference type="ARBA" id="ARBA00023163"/>
    </source>
</evidence>
<comment type="subunit">
    <text evidence="8">Component of the Mediator complex.</text>
</comment>
<keyword evidence="10" id="KW-1185">Reference proteome</keyword>
<accession>A0AAD5KKV3</accession>
<dbReference type="GO" id="GO:0006357">
    <property type="term" value="P:regulation of transcription by RNA polymerase II"/>
    <property type="evidence" value="ECO:0007669"/>
    <property type="project" value="TreeGrafter"/>
</dbReference>
<dbReference type="GO" id="GO:0016592">
    <property type="term" value="C:mediator complex"/>
    <property type="evidence" value="ECO:0007669"/>
    <property type="project" value="UniProtKB-UniRule"/>
</dbReference>
<evidence type="ECO:0000256" key="1">
    <source>
        <dbReference type="ARBA" id="ARBA00004123"/>
    </source>
</evidence>
<dbReference type="AlphaFoldDB" id="A0AAD5KKV3"/>
<dbReference type="InterPro" id="IPR037212">
    <property type="entry name" value="Med7/Med21-like"/>
</dbReference>
<dbReference type="GO" id="GO:0003712">
    <property type="term" value="F:transcription coregulator activity"/>
    <property type="evidence" value="ECO:0007669"/>
    <property type="project" value="TreeGrafter"/>
</dbReference>
<dbReference type="Proteomes" id="UP001209540">
    <property type="component" value="Unassembled WGS sequence"/>
</dbReference>